<evidence type="ECO:0000256" key="7">
    <source>
        <dbReference type="ARBA" id="ARBA00023033"/>
    </source>
</evidence>
<keyword evidence="4" id="KW-0274">FAD</keyword>
<dbReference type="InterPro" id="IPR036188">
    <property type="entry name" value="FAD/NAD-bd_sf"/>
</dbReference>
<comment type="cofactor">
    <cofactor evidence="1">
        <name>FAD</name>
        <dbReference type="ChEBI" id="CHEBI:57692"/>
    </cofactor>
</comment>
<keyword evidence="3" id="KW-0285">Flavoprotein</keyword>
<dbReference type="Pfam" id="PF00743">
    <property type="entry name" value="FMO-like"/>
    <property type="match status" value="1"/>
</dbReference>
<dbReference type="GO" id="GO:0004499">
    <property type="term" value="F:N,N-dimethylaniline monooxygenase activity"/>
    <property type="evidence" value="ECO:0007669"/>
    <property type="project" value="InterPro"/>
</dbReference>
<evidence type="ECO:0000256" key="4">
    <source>
        <dbReference type="ARBA" id="ARBA00022827"/>
    </source>
</evidence>
<evidence type="ECO:0000256" key="3">
    <source>
        <dbReference type="ARBA" id="ARBA00022630"/>
    </source>
</evidence>
<dbReference type="Proteomes" id="UP000076881">
    <property type="component" value="Unassembled WGS sequence"/>
</dbReference>
<gene>
    <name evidence="8" type="ORF">LEL_05390</name>
</gene>
<keyword evidence="6" id="KW-0560">Oxidoreductase</keyword>
<dbReference type="AlphaFoldDB" id="A0A168I0L1"/>
<evidence type="ECO:0000256" key="1">
    <source>
        <dbReference type="ARBA" id="ARBA00001974"/>
    </source>
</evidence>
<evidence type="ECO:0000256" key="6">
    <source>
        <dbReference type="ARBA" id="ARBA00023002"/>
    </source>
</evidence>
<protein>
    <submittedName>
        <fullName evidence="8">Flavin monooxygenase-like protein</fullName>
    </submittedName>
</protein>
<dbReference type="GO" id="GO:0050661">
    <property type="term" value="F:NADP binding"/>
    <property type="evidence" value="ECO:0007669"/>
    <property type="project" value="InterPro"/>
</dbReference>
<evidence type="ECO:0000313" key="9">
    <source>
        <dbReference type="Proteomes" id="UP000076881"/>
    </source>
</evidence>
<dbReference type="InterPro" id="IPR020946">
    <property type="entry name" value="Flavin_mOase-like"/>
</dbReference>
<dbReference type="SUPFAM" id="SSF51905">
    <property type="entry name" value="FAD/NAD(P)-binding domain"/>
    <property type="match status" value="1"/>
</dbReference>
<dbReference type="PRINTS" id="PR00411">
    <property type="entry name" value="PNDRDTASEI"/>
</dbReference>
<dbReference type="OrthoDB" id="66881at2759"/>
<proteinExistence type="inferred from homology"/>
<evidence type="ECO:0000256" key="2">
    <source>
        <dbReference type="ARBA" id="ARBA00010139"/>
    </source>
</evidence>
<dbReference type="EMBL" id="AZHF01000003">
    <property type="protein sequence ID" value="OAA78567.1"/>
    <property type="molecule type" value="Genomic_DNA"/>
</dbReference>
<dbReference type="Gene3D" id="3.50.50.60">
    <property type="entry name" value="FAD/NAD(P)-binding domain"/>
    <property type="match status" value="2"/>
</dbReference>
<organism evidence="8 9">
    <name type="scientific">Akanthomyces lecanii RCEF 1005</name>
    <dbReference type="NCBI Taxonomy" id="1081108"/>
    <lineage>
        <taxon>Eukaryota</taxon>
        <taxon>Fungi</taxon>
        <taxon>Dikarya</taxon>
        <taxon>Ascomycota</taxon>
        <taxon>Pezizomycotina</taxon>
        <taxon>Sordariomycetes</taxon>
        <taxon>Hypocreomycetidae</taxon>
        <taxon>Hypocreales</taxon>
        <taxon>Cordycipitaceae</taxon>
        <taxon>Akanthomyces</taxon>
        <taxon>Cordyceps confragosa</taxon>
    </lineage>
</organism>
<reference evidence="8 9" key="1">
    <citation type="journal article" date="2016" name="Genome Biol. Evol.">
        <title>Divergent and convergent evolution of fungal pathogenicity.</title>
        <authorList>
            <person name="Shang Y."/>
            <person name="Xiao G."/>
            <person name="Zheng P."/>
            <person name="Cen K."/>
            <person name="Zhan S."/>
            <person name="Wang C."/>
        </authorList>
    </citation>
    <scope>NUCLEOTIDE SEQUENCE [LARGE SCALE GENOMIC DNA]</scope>
    <source>
        <strain evidence="8 9">RCEF 1005</strain>
    </source>
</reference>
<name>A0A168I0L1_CORDF</name>
<evidence type="ECO:0000313" key="8">
    <source>
        <dbReference type="EMBL" id="OAA78567.1"/>
    </source>
</evidence>
<dbReference type="PANTHER" id="PTHR43098:SF3">
    <property type="entry name" value="L-ORNITHINE N(5)-MONOOXYGENASE-RELATED"/>
    <property type="match status" value="1"/>
</dbReference>
<comment type="caution">
    <text evidence="8">The sequence shown here is derived from an EMBL/GenBank/DDBJ whole genome shotgun (WGS) entry which is preliminary data.</text>
</comment>
<keyword evidence="5" id="KW-0521">NADP</keyword>
<evidence type="ECO:0000256" key="5">
    <source>
        <dbReference type="ARBA" id="ARBA00022857"/>
    </source>
</evidence>
<dbReference type="PANTHER" id="PTHR43098">
    <property type="entry name" value="L-ORNITHINE N(5)-MONOOXYGENASE-RELATED"/>
    <property type="match status" value="1"/>
</dbReference>
<keyword evidence="7 8" id="KW-0503">Monooxygenase</keyword>
<accession>A0A168I0L1</accession>
<dbReference type="STRING" id="1081108.A0A168I0L1"/>
<comment type="similarity">
    <text evidence="2">Belongs to the FAD-binding monooxygenase family.</text>
</comment>
<dbReference type="GO" id="GO:0050660">
    <property type="term" value="F:flavin adenine dinucleotide binding"/>
    <property type="evidence" value="ECO:0007669"/>
    <property type="project" value="InterPro"/>
</dbReference>
<dbReference type="InterPro" id="IPR050775">
    <property type="entry name" value="FAD-binding_Monooxygenases"/>
</dbReference>
<sequence>MAISSTTSLPEQDVIIVGAGFGGCYALHSLREQGYSAKILDACADFGGVWHINRYPGARVDSETPTYQFSTPAVRDEFDFSEKYPSSAEMRRYFLHMADKLDLRKDTVFNQQVIDTRYDDEKKKWVFKTEQGLTVQSRFAVFATGSSNKAFIPEFKNKAAFKGQIIHPKAWPDNFDFTGKKVGIIGQGASGIQIVQELAKTDCELTVFVRTPPHCLPMGQRRIPVEDSEREKSYLDSVFQYAKYSSATGYHCNAGPGPLYKDHTPEQRRALWETLWQRKGFLFLSGLNYADMPSNEEANRAAFRFLAEKNRARMTDQAKMDIITPLDLDVFLYTLRPTLEQDYYEMMDRPNVRLVSLKSSPIAEFAETGIVTDDGHQQTLHELDVIVSATGYDAVTGALHDMNIRDRHGMLLQDKWRDGIFSYLGMLVPGMPNAFVLYGPQAPTSLANGPPFLELQAEFLVRLLARAAADGRAEIETTDAAAQDWRVRTREVWERLLARHCQSWWVGANVPGKTREPQIWFGGLEAWRRACDDALKDWANFV</sequence>
<keyword evidence="9" id="KW-1185">Reference proteome</keyword>